<gene>
    <name evidence="2" type="ORF">H2Z84_13945</name>
</gene>
<feature type="transmembrane region" description="Helical" evidence="1">
    <location>
        <begin position="12"/>
        <end position="30"/>
    </location>
</feature>
<accession>A0A838Y226</accession>
<keyword evidence="3" id="KW-1185">Reference proteome</keyword>
<feature type="transmembrane region" description="Helical" evidence="1">
    <location>
        <begin position="194"/>
        <end position="215"/>
    </location>
</feature>
<feature type="transmembrane region" description="Helical" evidence="1">
    <location>
        <begin position="160"/>
        <end position="182"/>
    </location>
</feature>
<feature type="transmembrane region" description="Helical" evidence="1">
    <location>
        <begin position="50"/>
        <end position="67"/>
    </location>
</feature>
<feature type="transmembrane region" description="Helical" evidence="1">
    <location>
        <begin position="227"/>
        <end position="249"/>
    </location>
</feature>
<comment type="caution">
    <text evidence="2">The sequence shown here is derived from an EMBL/GenBank/DDBJ whole genome shotgun (WGS) entry which is preliminary data.</text>
</comment>
<sequence length="274" mass="31960">MYSVWIDCQVMYSAAHNIYVNNIILGYWMYSLTDLFSMMSYHLHIILRNYFFVLAHFFILVLCWKYLRGRYLLQCWQFCGVNLSTILECYQQRLLISMILVSLGLSLILYFPLRVILFLGSDFVYVAGVALGWRRGWMVMLVGMLSLLARVLLQGVEWLWVLYVVLDVLIYYLMGSIIRIVLHMDADVLSWSDILFVCMNKILVSLFSAACWLLLMQDTWSNGFSLLLFRLVAWPLISLPLISLLLMLLREDYRESRLAAMLDDKCVASSVSAR</sequence>
<reference evidence="2 3" key="1">
    <citation type="submission" date="2020-07" db="EMBL/GenBank/DDBJ databases">
        <title>Draft genome sequence of violacein-producing bacteria and related species.</title>
        <authorList>
            <person name="Wilson H.S."/>
            <person name="De Leon M.E."/>
        </authorList>
    </citation>
    <scope>NUCLEOTIDE SEQUENCE [LARGE SCALE GENOMIC DNA]</scope>
    <source>
        <strain evidence="2 3">HSC-21Su07</strain>
    </source>
</reference>
<keyword evidence="1" id="KW-0472">Membrane</keyword>
<feature type="transmembrane region" description="Helical" evidence="1">
    <location>
        <begin position="133"/>
        <end position="153"/>
    </location>
</feature>
<dbReference type="Proteomes" id="UP000545606">
    <property type="component" value="Unassembled WGS sequence"/>
</dbReference>
<evidence type="ECO:0000256" key="1">
    <source>
        <dbReference type="SAM" id="Phobius"/>
    </source>
</evidence>
<evidence type="ECO:0000313" key="2">
    <source>
        <dbReference type="EMBL" id="MBA4709480.1"/>
    </source>
</evidence>
<keyword evidence="1" id="KW-0812">Transmembrane</keyword>
<feature type="transmembrane region" description="Helical" evidence="1">
    <location>
        <begin position="94"/>
        <end position="113"/>
    </location>
</feature>
<name>A0A838Y226_9NEIS</name>
<dbReference type="RefSeq" id="WP_181836497.1">
    <property type="nucleotide sequence ID" value="NZ_JACERN010000033.1"/>
</dbReference>
<dbReference type="EMBL" id="JACERN010000033">
    <property type="protein sequence ID" value="MBA4709480.1"/>
    <property type="molecule type" value="Genomic_DNA"/>
</dbReference>
<organism evidence="2 3">
    <name type="scientific">Aquitalea aquatica</name>
    <dbReference type="NCBI Taxonomy" id="3044273"/>
    <lineage>
        <taxon>Bacteria</taxon>
        <taxon>Pseudomonadati</taxon>
        <taxon>Pseudomonadota</taxon>
        <taxon>Betaproteobacteria</taxon>
        <taxon>Neisseriales</taxon>
        <taxon>Chromobacteriaceae</taxon>
        <taxon>Aquitalea</taxon>
    </lineage>
</organism>
<proteinExistence type="predicted"/>
<keyword evidence="1" id="KW-1133">Transmembrane helix</keyword>
<protein>
    <submittedName>
        <fullName evidence="2">Uncharacterized protein</fullName>
    </submittedName>
</protein>
<evidence type="ECO:0000313" key="3">
    <source>
        <dbReference type="Proteomes" id="UP000545606"/>
    </source>
</evidence>
<dbReference type="AlphaFoldDB" id="A0A838Y226"/>